<reference evidence="2 3" key="1">
    <citation type="journal article" date="2015" name="Stand. Genomic Sci.">
        <title>Genomic Encyclopedia of Bacterial and Archaeal Type Strains, Phase III: the genomes of soil and plant-associated and newly described type strains.</title>
        <authorList>
            <person name="Whitman W.B."/>
            <person name="Woyke T."/>
            <person name="Klenk H.P."/>
            <person name="Zhou Y."/>
            <person name="Lilburn T.G."/>
            <person name="Beck B.J."/>
            <person name="De Vos P."/>
            <person name="Vandamme P."/>
            <person name="Eisen J.A."/>
            <person name="Garrity G."/>
            <person name="Hugenholtz P."/>
            <person name="Kyrpides N.C."/>
        </authorList>
    </citation>
    <scope>NUCLEOTIDE SEQUENCE [LARGE SCALE GENOMIC DNA]</scope>
    <source>
        <strain evidence="2 3">CGMCC 1.10115</strain>
    </source>
</reference>
<dbReference type="GeneID" id="65404720"/>
<evidence type="ECO:0000313" key="2">
    <source>
        <dbReference type="EMBL" id="TWH84460.1"/>
    </source>
</evidence>
<feature type="domain" description="NERD" evidence="1">
    <location>
        <begin position="41"/>
        <end position="158"/>
    </location>
</feature>
<dbReference type="AlphaFoldDB" id="A0A562JMT7"/>
<dbReference type="PROSITE" id="PS50965">
    <property type="entry name" value="NERD"/>
    <property type="match status" value="1"/>
</dbReference>
<dbReference type="InterPro" id="IPR011528">
    <property type="entry name" value="NERD"/>
</dbReference>
<protein>
    <submittedName>
        <fullName evidence="2">Nuclease-like protein</fullName>
    </submittedName>
</protein>
<evidence type="ECO:0000259" key="1">
    <source>
        <dbReference type="PROSITE" id="PS50965"/>
    </source>
</evidence>
<gene>
    <name evidence="2" type="ORF">IQ19_03581</name>
</gene>
<proteinExistence type="predicted"/>
<organism evidence="2 3">
    <name type="scientific">Cytobacillus oceanisediminis</name>
    <dbReference type="NCBI Taxonomy" id="665099"/>
    <lineage>
        <taxon>Bacteria</taxon>
        <taxon>Bacillati</taxon>
        <taxon>Bacillota</taxon>
        <taxon>Bacilli</taxon>
        <taxon>Bacillales</taxon>
        <taxon>Bacillaceae</taxon>
        <taxon>Cytobacillus</taxon>
    </lineage>
</organism>
<name>A0A562JMT7_9BACI</name>
<dbReference type="Proteomes" id="UP000318667">
    <property type="component" value="Unassembled WGS sequence"/>
</dbReference>
<dbReference type="RefSeq" id="WP_158638846.1">
    <property type="nucleotide sequence ID" value="NZ_CBCSDC010000008.1"/>
</dbReference>
<keyword evidence="3" id="KW-1185">Reference proteome</keyword>
<dbReference type="EMBL" id="VLKI01000011">
    <property type="protein sequence ID" value="TWH84460.1"/>
    <property type="molecule type" value="Genomic_DNA"/>
</dbReference>
<dbReference type="Pfam" id="PF08378">
    <property type="entry name" value="NERD"/>
    <property type="match status" value="1"/>
</dbReference>
<comment type="caution">
    <text evidence="2">The sequence shown here is derived from an EMBL/GenBank/DDBJ whole genome shotgun (WGS) entry which is preliminary data.</text>
</comment>
<evidence type="ECO:0000313" key="3">
    <source>
        <dbReference type="Proteomes" id="UP000318667"/>
    </source>
</evidence>
<sequence>MILKERSTPIKITYLEALLRRLPYDHLKRSRIEEDLFKRRAGYRGEKALDQFLINHPLTDDFLILNDLRLSNGKQYFQIDSLLINNQFALILETKNIYGTLFFDQEFNQLIRTSSDSETGFPNPLVQARRQQHQLANWLNHHLKLSLPIQFLIVITSPSTVLKTNKHSPIYDRVTHLYNLEDKIQQLADNHLKQILSQKELQKLNKRLNKNHIPEGFQVLQYYDIKETEILRGVYCLKCNRLSMVRKHGTWVCIQCSHKNKNAHREAIDDYFSLIHPSITNREFRNFLMLSDPQTATRLLSSLNLSSSGSNKGKIYFRK</sequence>
<accession>A0A562JMT7</accession>
<dbReference type="OrthoDB" id="569879at2"/>